<dbReference type="EMBL" id="NWUX01000023">
    <property type="protein sequence ID" value="PCF94137.1"/>
    <property type="molecule type" value="Genomic_DNA"/>
</dbReference>
<proteinExistence type="inferred from homology"/>
<dbReference type="PANTHER" id="PTHR35936:SF17">
    <property type="entry name" value="ARGININE-BINDING EXTRACELLULAR PROTEIN ARTP"/>
    <property type="match status" value="1"/>
</dbReference>
<organism evidence="7 8">
    <name type="scientific">Vreelandella nigrificans</name>
    <dbReference type="NCBI Taxonomy" id="2042704"/>
    <lineage>
        <taxon>Bacteria</taxon>
        <taxon>Pseudomonadati</taxon>
        <taxon>Pseudomonadota</taxon>
        <taxon>Gammaproteobacteria</taxon>
        <taxon>Oceanospirillales</taxon>
        <taxon>Halomonadaceae</taxon>
        <taxon>Vreelandella</taxon>
    </lineage>
</organism>
<reference evidence="8" key="1">
    <citation type="submission" date="2017-09" db="EMBL/GenBank/DDBJ databases">
        <authorList>
            <person name="Cho G.-S."/>
            <person name="Oguntoyinbo F.A."/>
            <person name="Cnockaert M."/>
            <person name="Kabisch J."/>
            <person name="Neve H."/>
            <person name="Bockelmann W."/>
            <person name="Wenning M."/>
            <person name="Franz C.M."/>
            <person name="Vandamme P."/>
        </authorList>
    </citation>
    <scope>NUCLEOTIDE SEQUENCE [LARGE SCALE GENOMIC DNA]</scope>
    <source>
        <strain evidence="8">MBT G8648</strain>
    </source>
</reference>
<name>A0A2A4HI83_9GAMM</name>
<evidence type="ECO:0000259" key="6">
    <source>
        <dbReference type="SMART" id="SM00062"/>
    </source>
</evidence>
<evidence type="ECO:0000313" key="8">
    <source>
        <dbReference type="Proteomes" id="UP000218677"/>
    </source>
</evidence>
<dbReference type="OrthoDB" id="9768183at2"/>
<dbReference type="AlphaFoldDB" id="A0A2A4HI83"/>
<evidence type="ECO:0000256" key="1">
    <source>
        <dbReference type="ARBA" id="ARBA00004196"/>
    </source>
</evidence>
<dbReference type="Gene3D" id="3.40.190.10">
    <property type="entry name" value="Periplasmic binding protein-like II"/>
    <property type="match status" value="2"/>
</dbReference>
<feature type="chain" id="PRO_5012788391" evidence="5">
    <location>
        <begin position="28"/>
        <end position="265"/>
    </location>
</feature>
<protein>
    <submittedName>
        <fullName evidence="7">Nickel transporter</fullName>
    </submittedName>
</protein>
<dbReference type="Proteomes" id="UP000218677">
    <property type="component" value="Unassembled WGS sequence"/>
</dbReference>
<dbReference type="SMART" id="SM00062">
    <property type="entry name" value="PBPb"/>
    <property type="match status" value="1"/>
</dbReference>
<evidence type="ECO:0000256" key="3">
    <source>
        <dbReference type="ARBA" id="ARBA00022729"/>
    </source>
</evidence>
<evidence type="ECO:0000256" key="4">
    <source>
        <dbReference type="RuleBase" id="RU003744"/>
    </source>
</evidence>
<comment type="similarity">
    <text evidence="2 4">Belongs to the bacterial solute-binding protein 3 family.</text>
</comment>
<sequence length="265" mass="30152">MRYTTLPFAAMLAVGVSMSFVSTTAAARDYSEVRLGVDIPYEPFMYREADGTLTGFEIELGNAVCDYLEINCTWVEQDWDGIIPGLLARNYDAIMSSMAITDERAQRVLFSEAYYTTPSAWITTRERDIDIEDRASLEGLTVGVQRATNQDNYVTELYGDILEIRRYTGVDDVVTDLMAGRLDLTFMDYPIAEAAIEIDTPESEFQRISDFIKEPEHIFGKGVGVAFRPRDEALADRFNKALSELKENGTYDEIMNRYFKYDVRL</sequence>
<keyword evidence="3 5" id="KW-0732">Signal</keyword>
<keyword evidence="8" id="KW-1185">Reference proteome</keyword>
<gene>
    <name evidence="7" type="ORF">CPA45_18590</name>
</gene>
<evidence type="ECO:0000256" key="5">
    <source>
        <dbReference type="SAM" id="SignalP"/>
    </source>
</evidence>
<accession>A0A2A4HI83</accession>
<comment type="caution">
    <text evidence="7">The sequence shown here is derived from an EMBL/GenBank/DDBJ whole genome shotgun (WGS) entry which is preliminary data.</text>
</comment>
<evidence type="ECO:0000256" key="2">
    <source>
        <dbReference type="ARBA" id="ARBA00010333"/>
    </source>
</evidence>
<feature type="domain" description="Solute-binding protein family 3/N-terminal" evidence="6">
    <location>
        <begin position="32"/>
        <end position="262"/>
    </location>
</feature>
<dbReference type="RefSeq" id="WP_096654145.1">
    <property type="nucleotide sequence ID" value="NZ_NWUX01000023.1"/>
</dbReference>
<feature type="signal peptide" evidence="5">
    <location>
        <begin position="1"/>
        <end position="27"/>
    </location>
</feature>
<dbReference type="Pfam" id="PF00497">
    <property type="entry name" value="SBP_bac_3"/>
    <property type="match status" value="1"/>
</dbReference>
<dbReference type="InterPro" id="IPR018313">
    <property type="entry name" value="SBP_3_CS"/>
</dbReference>
<dbReference type="SUPFAM" id="SSF53850">
    <property type="entry name" value="Periplasmic binding protein-like II"/>
    <property type="match status" value="1"/>
</dbReference>
<dbReference type="GO" id="GO:0030313">
    <property type="term" value="C:cell envelope"/>
    <property type="evidence" value="ECO:0007669"/>
    <property type="project" value="UniProtKB-SubCell"/>
</dbReference>
<comment type="subcellular location">
    <subcellularLocation>
        <location evidence="1">Cell envelope</location>
    </subcellularLocation>
</comment>
<dbReference type="PROSITE" id="PS01039">
    <property type="entry name" value="SBP_BACTERIAL_3"/>
    <property type="match status" value="1"/>
</dbReference>
<evidence type="ECO:0000313" key="7">
    <source>
        <dbReference type="EMBL" id="PCF94137.1"/>
    </source>
</evidence>
<dbReference type="InterPro" id="IPR001638">
    <property type="entry name" value="Solute-binding_3/MltF_N"/>
</dbReference>
<dbReference type="PANTHER" id="PTHR35936">
    <property type="entry name" value="MEMBRANE-BOUND LYTIC MUREIN TRANSGLYCOSYLASE F"/>
    <property type="match status" value="1"/>
</dbReference>